<evidence type="ECO:0000313" key="1">
    <source>
        <dbReference type="EMBL" id="BES80472.1"/>
    </source>
</evidence>
<name>A0ABM8IWG7_9CREN</name>
<evidence type="ECO:0000313" key="2">
    <source>
        <dbReference type="Proteomes" id="UP001341135"/>
    </source>
</evidence>
<sequence>MKIHKDLDIVAALLSCYDFRVSAVEMADRMGITDQHLRAIIRRVRKIELENIKKHRRSTMALVDHRAIGLQSVIAMVHGAEELARKFNAIRQERSMNAWFQLELPLVRYLVSVSRLFGGKMLLTYKVPKRFVPELVDGFKESLGDRISFVDVGYAVPVYNCVGRIARSLDDIRETYSMHADTFENVARFTPLNSRMRFVDVIVVTMVEYYPLLRNIDLRSVNLLARARVEDITRKLPPDAALRLRYMKSHYDRLSEKGYIGRTWLGAVLHNGGRGDVGVSMVVAGGDCAEQLYVLAASTLSAPQLFIGEERVIATFLVNNEIRPLLTGFIEEYCSGKVYSENTVLGSVAVPTPVEMFDPWRNEWDTQPHDVAEALKKFRLIE</sequence>
<accession>A0ABM8IWG7</accession>
<gene>
    <name evidence="1" type="ORF">PABY_00390</name>
</gene>
<reference evidence="1 2" key="1">
    <citation type="submission" date="2023-09" db="EMBL/GenBank/DDBJ databases">
        <title>Pyrofollis japonicus gen. nov. sp. nov., a novel member of the family Pyrodictiaceae isolated from the Iheya North hydrothermal field.</title>
        <authorList>
            <person name="Miyazaki U."/>
            <person name="Sanari M."/>
            <person name="Tame A."/>
            <person name="Kitajima M."/>
            <person name="Okamoto A."/>
            <person name="Sawayama S."/>
            <person name="Miyazaki J."/>
            <person name="Takai K."/>
            <person name="Nakagawa S."/>
        </authorList>
    </citation>
    <scope>NUCLEOTIDE SEQUENCE [LARGE SCALE GENOMIC DNA]</scope>
    <source>
        <strain evidence="1 2">AV2</strain>
    </source>
</reference>
<proteinExistence type="predicted"/>
<keyword evidence="2" id="KW-1185">Reference proteome</keyword>
<dbReference type="GeneID" id="89288064"/>
<dbReference type="Proteomes" id="UP001341135">
    <property type="component" value="Chromosome"/>
</dbReference>
<protein>
    <submittedName>
        <fullName evidence="1">Uncharacterized protein</fullName>
    </submittedName>
</protein>
<dbReference type="EMBL" id="AP028907">
    <property type="protein sequence ID" value="BES80472.1"/>
    <property type="molecule type" value="Genomic_DNA"/>
</dbReference>
<dbReference type="RefSeq" id="WP_338250746.1">
    <property type="nucleotide sequence ID" value="NZ_AP028907.1"/>
</dbReference>
<organism evidence="1 2">
    <name type="scientific">Pyrodictium abyssi</name>
    <dbReference type="NCBI Taxonomy" id="54256"/>
    <lineage>
        <taxon>Archaea</taxon>
        <taxon>Thermoproteota</taxon>
        <taxon>Thermoprotei</taxon>
        <taxon>Desulfurococcales</taxon>
        <taxon>Pyrodictiaceae</taxon>
        <taxon>Pyrodictium</taxon>
    </lineage>
</organism>